<organism evidence="2 3">
    <name type="scientific">Cuscuta australis</name>
    <dbReference type="NCBI Taxonomy" id="267555"/>
    <lineage>
        <taxon>Eukaryota</taxon>
        <taxon>Viridiplantae</taxon>
        <taxon>Streptophyta</taxon>
        <taxon>Embryophyta</taxon>
        <taxon>Tracheophyta</taxon>
        <taxon>Spermatophyta</taxon>
        <taxon>Magnoliopsida</taxon>
        <taxon>eudicotyledons</taxon>
        <taxon>Gunneridae</taxon>
        <taxon>Pentapetalae</taxon>
        <taxon>asterids</taxon>
        <taxon>lamiids</taxon>
        <taxon>Solanales</taxon>
        <taxon>Convolvulaceae</taxon>
        <taxon>Cuscuteae</taxon>
        <taxon>Cuscuta</taxon>
        <taxon>Cuscuta subgen. Grammica</taxon>
        <taxon>Cuscuta sect. Cleistogrammica</taxon>
    </lineage>
</organism>
<sequence>MDLPRLDEQRPPAGSGNHNPRNIGQNDREREVLGSVWLEVGRGRVRSRTTLEPVRRSPSPIADLPLPLDDLPLPQLSSSSSDAGDIRALTMASIVMECHRMTCYLPTNQIKRAKSVAFHGFAMANQAWHGKIGDRGWRRGRSGVADLKVAEGFGFASGMPRKAGCLAKQTRLADSSSLFPRCCQKWLSSRGRARQFFYSPLPMLLAKKFLNPDYLRTIRESRNQKRLGGWLRDRTRRLKGEDRFHF</sequence>
<feature type="compositionally biased region" description="Basic and acidic residues" evidence="1">
    <location>
        <begin position="1"/>
        <end position="10"/>
    </location>
</feature>
<feature type="region of interest" description="Disordered" evidence="1">
    <location>
        <begin position="1"/>
        <end position="28"/>
    </location>
</feature>
<evidence type="ECO:0000256" key="1">
    <source>
        <dbReference type="SAM" id="MobiDB-lite"/>
    </source>
</evidence>
<proteinExistence type="predicted"/>
<evidence type="ECO:0000313" key="2">
    <source>
        <dbReference type="EMBL" id="RAL37227.1"/>
    </source>
</evidence>
<accession>A0A328CV86</accession>
<comment type="caution">
    <text evidence="2">The sequence shown here is derived from an EMBL/GenBank/DDBJ whole genome shotgun (WGS) entry which is preliminary data.</text>
</comment>
<gene>
    <name evidence="2" type="ORF">DM860_004149</name>
</gene>
<feature type="compositionally biased region" description="Polar residues" evidence="1">
    <location>
        <begin position="16"/>
        <end position="25"/>
    </location>
</feature>
<name>A0A328CV86_9ASTE</name>
<protein>
    <submittedName>
        <fullName evidence="2">Uncharacterized protein</fullName>
    </submittedName>
</protein>
<reference evidence="2 3" key="1">
    <citation type="submission" date="2018-06" db="EMBL/GenBank/DDBJ databases">
        <title>The Genome of Cuscuta australis (Dodder) Provides Insight into the Evolution of Plant Parasitism.</title>
        <authorList>
            <person name="Liu H."/>
        </authorList>
    </citation>
    <scope>NUCLEOTIDE SEQUENCE [LARGE SCALE GENOMIC DNA]</scope>
    <source>
        <strain evidence="3">cv. Yunnan</strain>
        <tissue evidence="2">Vines</tissue>
    </source>
</reference>
<dbReference type="Proteomes" id="UP000249390">
    <property type="component" value="Unassembled WGS sequence"/>
</dbReference>
<feature type="compositionally biased region" description="Low complexity" evidence="1">
    <location>
        <begin position="57"/>
        <end position="68"/>
    </location>
</feature>
<feature type="region of interest" description="Disordered" evidence="1">
    <location>
        <begin position="49"/>
        <end position="68"/>
    </location>
</feature>
<evidence type="ECO:0000313" key="3">
    <source>
        <dbReference type="Proteomes" id="UP000249390"/>
    </source>
</evidence>
<keyword evidence="3" id="KW-1185">Reference proteome</keyword>
<dbReference type="AlphaFoldDB" id="A0A328CV86"/>
<dbReference type="EMBL" id="NQVE01000217">
    <property type="protein sequence ID" value="RAL37227.1"/>
    <property type="molecule type" value="Genomic_DNA"/>
</dbReference>